<feature type="non-terminal residue" evidence="1">
    <location>
        <position position="1"/>
    </location>
</feature>
<dbReference type="AlphaFoldDB" id="A0A9X1Q2K5"/>
<organism evidence="1 2">
    <name type="scientific">Streptomyces muensis</name>
    <dbReference type="NCBI Taxonomy" id="1077944"/>
    <lineage>
        <taxon>Bacteria</taxon>
        <taxon>Bacillati</taxon>
        <taxon>Actinomycetota</taxon>
        <taxon>Actinomycetes</taxon>
        <taxon>Kitasatosporales</taxon>
        <taxon>Streptomycetaceae</taxon>
        <taxon>Streptomyces</taxon>
    </lineage>
</organism>
<evidence type="ECO:0000313" key="2">
    <source>
        <dbReference type="Proteomes" id="UP001139384"/>
    </source>
</evidence>
<dbReference type="RefSeq" id="WP_234765847.1">
    <property type="nucleotide sequence ID" value="NZ_JAKEIP010000145.1"/>
</dbReference>
<keyword evidence="2" id="KW-1185">Reference proteome</keyword>
<dbReference type="EMBL" id="JAKEIP010000145">
    <property type="protein sequence ID" value="MCF1597391.1"/>
    <property type="molecule type" value="Genomic_DNA"/>
</dbReference>
<name>A0A9X1Q2K5_STRM4</name>
<dbReference type="Proteomes" id="UP001139384">
    <property type="component" value="Unassembled WGS sequence"/>
</dbReference>
<protein>
    <submittedName>
        <fullName evidence="1">Uncharacterized protein</fullName>
    </submittedName>
</protein>
<sequence>AVRGRFGGTPVAVAAPAAEPAPYRVADLTAVTAQVQDGRIRLEIRRPLARTEPAEGIRL</sequence>
<evidence type="ECO:0000313" key="1">
    <source>
        <dbReference type="EMBL" id="MCF1597391.1"/>
    </source>
</evidence>
<reference evidence="1" key="1">
    <citation type="submission" date="2022-01" db="EMBL/GenBank/DDBJ databases">
        <title>Draft Genome Sequences of Seven Type Strains of the Genus Streptomyces.</title>
        <authorList>
            <person name="Aziz S."/>
            <person name="Coretto E."/>
            <person name="Chronakova A."/>
            <person name="Sproer C."/>
            <person name="Huber K."/>
            <person name="Nouioui I."/>
            <person name="Gross H."/>
        </authorList>
    </citation>
    <scope>NUCLEOTIDE SEQUENCE</scope>
    <source>
        <strain evidence="1">DSM 103493</strain>
    </source>
</reference>
<comment type="caution">
    <text evidence="1">The sequence shown here is derived from an EMBL/GenBank/DDBJ whole genome shotgun (WGS) entry which is preliminary data.</text>
</comment>
<gene>
    <name evidence="1" type="ORF">L0P92_28095</name>
</gene>
<proteinExistence type="predicted"/>
<accession>A0A9X1Q2K5</accession>